<feature type="compositionally biased region" description="Basic residues" evidence="7">
    <location>
        <begin position="1"/>
        <end position="14"/>
    </location>
</feature>
<evidence type="ECO:0000256" key="3">
    <source>
        <dbReference type="ARBA" id="ARBA00023015"/>
    </source>
</evidence>
<dbReference type="PANTHER" id="PTHR12532">
    <property type="entry name" value="TRANSLATIONAL ACTIVATOR OF CYTOCHROME C OXIDASE 1"/>
    <property type="match status" value="1"/>
</dbReference>
<evidence type="ECO:0000259" key="8">
    <source>
        <dbReference type="Pfam" id="PF01709"/>
    </source>
</evidence>
<dbReference type="Gene3D" id="3.30.70.980">
    <property type="match status" value="2"/>
</dbReference>
<dbReference type="GO" id="GO:0006355">
    <property type="term" value="P:regulation of DNA-templated transcription"/>
    <property type="evidence" value="ECO:0007669"/>
    <property type="project" value="UniProtKB-UniRule"/>
</dbReference>
<dbReference type="SUPFAM" id="SSF75625">
    <property type="entry name" value="YebC-like"/>
    <property type="match status" value="1"/>
</dbReference>
<feature type="domain" description="TACO1/YebC-like N-terminal" evidence="9">
    <location>
        <begin position="6"/>
        <end position="75"/>
    </location>
</feature>
<dbReference type="GO" id="GO:0005829">
    <property type="term" value="C:cytosol"/>
    <property type="evidence" value="ECO:0007669"/>
    <property type="project" value="TreeGrafter"/>
</dbReference>
<feature type="region of interest" description="Disordered" evidence="7">
    <location>
        <begin position="1"/>
        <end position="20"/>
    </location>
</feature>
<evidence type="ECO:0000256" key="2">
    <source>
        <dbReference type="ARBA" id="ARBA00022490"/>
    </source>
</evidence>
<dbReference type="InterPro" id="IPR029072">
    <property type="entry name" value="YebC-like"/>
</dbReference>
<dbReference type="Pfam" id="PF01709">
    <property type="entry name" value="Transcrip_reg"/>
    <property type="match status" value="1"/>
</dbReference>
<keyword evidence="4 6" id="KW-0238">DNA-binding</keyword>
<dbReference type="PANTHER" id="PTHR12532:SF6">
    <property type="entry name" value="TRANSCRIPTIONAL REGULATORY PROTEIN YEBC-RELATED"/>
    <property type="match status" value="1"/>
</dbReference>
<comment type="similarity">
    <text evidence="1 6">Belongs to the TACO1 family.</text>
</comment>
<name>A0A1G2QYM1_9BACT</name>
<dbReference type="NCBIfam" id="TIGR01033">
    <property type="entry name" value="YebC/PmpR family DNA-binding transcriptional regulator"/>
    <property type="match status" value="1"/>
</dbReference>
<evidence type="ECO:0000256" key="6">
    <source>
        <dbReference type="HAMAP-Rule" id="MF_00693"/>
    </source>
</evidence>
<dbReference type="InterPro" id="IPR026564">
    <property type="entry name" value="Transcrip_reg_TACO1-like_dom3"/>
</dbReference>
<evidence type="ECO:0000259" key="9">
    <source>
        <dbReference type="Pfam" id="PF20772"/>
    </source>
</evidence>
<dbReference type="InterPro" id="IPR002876">
    <property type="entry name" value="Transcrip_reg_TACO1-like"/>
</dbReference>
<dbReference type="InterPro" id="IPR048300">
    <property type="entry name" value="TACO1_YebC-like_2nd/3rd_dom"/>
</dbReference>
<sequence>MSGHSHAKTVAHKKGAADAQRSKIFSKMASEIAIAAKGGGDPTANPRLRMAIDRARSFNMPTANIERAIKRGTGEEKGAALQEVLFEGYGPGGIAVLVEGITDNKNRALGEVKQAFEKNQGKLAGEGAVRWLFERKGIMSIPPGDKPKEDLELLSIEVGAEDAYWRKDGTLEIYTKPAAVEQVKKTLEEQGLAPGPASLEWIPKERIALSEKDRGAAELLFVALDESDAVQEIYSNINI</sequence>
<evidence type="ECO:0000256" key="1">
    <source>
        <dbReference type="ARBA" id="ARBA00008724"/>
    </source>
</evidence>
<keyword evidence="5 6" id="KW-0804">Transcription</keyword>
<dbReference type="GO" id="GO:0003677">
    <property type="term" value="F:DNA binding"/>
    <property type="evidence" value="ECO:0007669"/>
    <property type="project" value="UniProtKB-UniRule"/>
</dbReference>
<evidence type="ECO:0000256" key="5">
    <source>
        <dbReference type="ARBA" id="ARBA00023163"/>
    </source>
</evidence>
<dbReference type="NCBIfam" id="NF001030">
    <property type="entry name" value="PRK00110.1"/>
    <property type="match status" value="1"/>
</dbReference>
<feature type="domain" description="TACO1/YebC-like second and third" evidence="8">
    <location>
        <begin position="82"/>
        <end position="237"/>
    </location>
</feature>
<keyword evidence="3 6" id="KW-0805">Transcription regulation</keyword>
<gene>
    <name evidence="10" type="ORF">A2672_01960</name>
</gene>
<protein>
    <recommendedName>
        <fullName evidence="6">Probable transcriptional regulatory protein A2672_01960</fullName>
    </recommendedName>
</protein>
<comment type="subcellular location">
    <subcellularLocation>
        <location evidence="6">Cytoplasm</location>
    </subcellularLocation>
</comment>
<evidence type="ECO:0000256" key="4">
    <source>
        <dbReference type="ARBA" id="ARBA00023125"/>
    </source>
</evidence>
<dbReference type="HAMAP" id="MF_00693">
    <property type="entry name" value="Transcrip_reg_TACO1"/>
    <property type="match status" value="1"/>
</dbReference>
<dbReference type="FunFam" id="1.10.10.200:FF:000002">
    <property type="entry name" value="Probable transcriptional regulatory protein CLM62_37755"/>
    <property type="match status" value="1"/>
</dbReference>
<comment type="caution">
    <text evidence="10">The sequence shown here is derived from an EMBL/GenBank/DDBJ whole genome shotgun (WGS) entry which is preliminary data.</text>
</comment>
<organism evidence="10 11">
    <name type="scientific">Candidatus Wildermuthbacteria bacterium RIFCSPHIGHO2_01_FULL_49_22b</name>
    <dbReference type="NCBI Taxonomy" id="1802448"/>
    <lineage>
        <taxon>Bacteria</taxon>
        <taxon>Candidatus Wildermuthiibacteriota</taxon>
    </lineage>
</organism>
<evidence type="ECO:0000313" key="10">
    <source>
        <dbReference type="EMBL" id="OHA65229.1"/>
    </source>
</evidence>
<proteinExistence type="inferred from homology"/>
<dbReference type="InterPro" id="IPR049083">
    <property type="entry name" value="TACO1_YebC_N"/>
</dbReference>
<reference evidence="10 11" key="1">
    <citation type="journal article" date="2016" name="Nat. Commun.">
        <title>Thousands of microbial genomes shed light on interconnected biogeochemical processes in an aquifer system.</title>
        <authorList>
            <person name="Anantharaman K."/>
            <person name="Brown C.T."/>
            <person name="Hug L.A."/>
            <person name="Sharon I."/>
            <person name="Castelle C.J."/>
            <person name="Probst A.J."/>
            <person name="Thomas B.C."/>
            <person name="Singh A."/>
            <person name="Wilkins M.J."/>
            <person name="Karaoz U."/>
            <person name="Brodie E.L."/>
            <person name="Williams K.H."/>
            <person name="Hubbard S.S."/>
            <person name="Banfield J.F."/>
        </authorList>
    </citation>
    <scope>NUCLEOTIDE SEQUENCE [LARGE SCALE GENOMIC DNA]</scope>
</reference>
<accession>A0A1G2QYM1</accession>
<dbReference type="InterPro" id="IPR017856">
    <property type="entry name" value="Integrase-like_N"/>
</dbReference>
<dbReference type="EMBL" id="MHTT01000015">
    <property type="protein sequence ID" value="OHA65229.1"/>
    <property type="molecule type" value="Genomic_DNA"/>
</dbReference>
<evidence type="ECO:0000256" key="7">
    <source>
        <dbReference type="SAM" id="MobiDB-lite"/>
    </source>
</evidence>
<dbReference type="STRING" id="1802448.A2672_01960"/>
<dbReference type="AlphaFoldDB" id="A0A1G2QYM1"/>
<dbReference type="Pfam" id="PF20772">
    <property type="entry name" value="TACO1_YebC_N"/>
    <property type="match status" value="1"/>
</dbReference>
<evidence type="ECO:0000313" key="11">
    <source>
        <dbReference type="Proteomes" id="UP000178065"/>
    </source>
</evidence>
<dbReference type="NCBIfam" id="NF009044">
    <property type="entry name" value="PRK12378.1"/>
    <property type="match status" value="1"/>
</dbReference>
<dbReference type="Proteomes" id="UP000178065">
    <property type="component" value="Unassembled WGS sequence"/>
</dbReference>
<keyword evidence="2 6" id="KW-0963">Cytoplasm</keyword>
<dbReference type="Gene3D" id="1.10.10.200">
    <property type="match status" value="1"/>
</dbReference>